<dbReference type="SUPFAM" id="SSF52540">
    <property type="entry name" value="P-loop containing nucleoside triphosphate hydrolases"/>
    <property type="match status" value="1"/>
</dbReference>
<proteinExistence type="predicted"/>
<evidence type="ECO:0000313" key="2">
    <source>
        <dbReference type="EMBL" id="MBE0459730.1"/>
    </source>
</evidence>
<comment type="caution">
    <text evidence="2">The sequence shown here is derived from an EMBL/GenBank/DDBJ whole genome shotgun (WGS) entry which is preliminary data.</text>
</comment>
<dbReference type="Proteomes" id="UP000707245">
    <property type="component" value="Unassembled WGS sequence"/>
</dbReference>
<dbReference type="InterPro" id="IPR003959">
    <property type="entry name" value="ATPase_AAA_core"/>
</dbReference>
<dbReference type="PANTHER" id="PTHR43581">
    <property type="entry name" value="ATP/GTP PHOSPHATASE"/>
    <property type="match status" value="1"/>
</dbReference>
<dbReference type="Pfam" id="PF13304">
    <property type="entry name" value="AAA_21"/>
    <property type="match status" value="1"/>
</dbReference>
<sequence length="746" mass="86958">MAIKSIRIKNILSFRDFKLQNLADINCLIGKNNSGKSNLLKAIDFYYKSLNDEPVNNLNLLSSYSNHGEIEITFDTNRLEDVIRTKKENSSYQKHMYKTMFKSELSEWEYLYKKSDNKKQYTLTLKIHKNNSISWSNQDKDIREIIHRIYPFFSIDTRRIDLYDWKYLWNIITKLKFLNTSNLPREELISFIDSKISSKSNSYKEYVEKINDITDTSQYDYQEMLLNYIKVGLKGHTFLIDGFDLTKQSDGTNSYKFIEIFLHLVISLTRREFITPTVFIDEPEIGLHPKKAEQLIDSLHIIYSNLKSTSEKWEKGKYKTPNPKFIFSTHNPSILKTTVKLFNKKDEHKVYHLTCKKNKHHAVTSCSTMNSYFEDDRFVNVFDDNEAKLFFSNFILFVEGETELELFGNLSLKRVFPALNKIDVYKTNEVMLKAINPTKSNVAIPYLVLYDADKMINIDLKNGAINFLSKEVDIFKIRNSLKYSFWGSKNAYLHKRLGSILKLNGVKNHLTDNKLAFKKRNISDLIEKINSILLEKERILLAPNTIEGFLISSRSQRIFIKWIKIEFLKNSTPGSKGDVNVIIEKYKNTILDKSKLERCFLSIFTGWNSSKEISQDNMIFAHKIRAMMLNHIVSKFKESQITKPERLIIFRMLLKGKSDTLCSIENNNYNHISKETKVLIKFLDKNVIKFIPSCNSKTGGWVSSFLNFSIEELRGTATTPAELEKAFAFTFPQISRIIEDVSSSID</sequence>
<organism evidence="2 3">
    <name type="scientific">Pseudoalteromonas prydzensis</name>
    <dbReference type="NCBI Taxonomy" id="182141"/>
    <lineage>
        <taxon>Bacteria</taxon>
        <taxon>Pseudomonadati</taxon>
        <taxon>Pseudomonadota</taxon>
        <taxon>Gammaproteobacteria</taxon>
        <taxon>Alteromonadales</taxon>
        <taxon>Pseudoalteromonadaceae</taxon>
        <taxon>Pseudoalteromonas</taxon>
    </lineage>
</organism>
<dbReference type="NCBIfam" id="NF038234">
    <property type="entry name" value="retron_eff_Eco8"/>
    <property type="match status" value="1"/>
</dbReference>
<dbReference type="Gene3D" id="3.40.50.300">
    <property type="entry name" value="P-loop containing nucleotide triphosphate hydrolases"/>
    <property type="match status" value="1"/>
</dbReference>
<reference evidence="2 3" key="1">
    <citation type="submission" date="2020-07" db="EMBL/GenBank/DDBJ databases">
        <title>Halophilic bacteria isolated from french cheeses.</title>
        <authorList>
            <person name="Kothe C.I."/>
            <person name="Farah-Kraiem B."/>
            <person name="Renault P."/>
            <person name="Dridi B."/>
        </authorList>
    </citation>
    <scope>NUCLEOTIDE SEQUENCE [LARGE SCALE GENOMIC DNA]</scope>
    <source>
        <strain evidence="2 3">FME14</strain>
    </source>
</reference>
<evidence type="ECO:0000313" key="3">
    <source>
        <dbReference type="Proteomes" id="UP000707245"/>
    </source>
</evidence>
<accession>A0ABR9FSE8</accession>
<dbReference type="InterPro" id="IPR027417">
    <property type="entry name" value="P-loop_NTPase"/>
</dbReference>
<dbReference type="InterPro" id="IPR051396">
    <property type="entry name" value="Bact_Antivir_Def_Nuclease"/>
</dbReference>
<dbReference type="PANTHER" id="PTHR43581:SF4">
    <property type="entry name" value="ATP_GTP PHOSPHATASE"/>
    <property type="match status" value="1"/>
</dbReference>
<feature type="domain" description="ATPase AAA-type core" evidence="1">
    <location>
        <begin position="25"/>
        <end position="335"/>
    </location>
</feature>
<evidence type="ECO:0000259" key="1">
    <source>
        <dbReference type="Pfam" id="PF13304"/>
    </source>
</evidence>
<protein>
    <submittedName>
        <fullName evidence="2">AAA family ATPase</fullName>
    </submittedName>
</protein>
<keyword evidence="3" id="KW-1185">Reference proteome</keyword>
<dbReference type="EMBL" id="RRZA01000105">
    <property type="protein sequence ID" value="MBE0459730.1"/>
    <property type="molecule type" value="Genomic_DNA"/>
</dbReference>
<name>A0ABR9FSE8_9GAMM</name>
<dbReference type="RefSeq" id="WP_192543070.1">
    <property type="nucleotide sequence ID" value="NZ_RRZA01000105.1"/>
</dbReference>
<gene>
    <name evidence="2" type="ORF">EI167_20315</name>
</gene>